<evidence type="ECO:0000259" key="1">
    <source>
        <dbReference type="SMART" id="SM00382"/>
    </source>
</evidence>
<dbReference type="Gene3D" id="3.40.50.300">
    <property type="entry name" value="P-loop containing nucleotide triphosphate hydrolases"/>
    <property type="match status" value="1"/>
</dbReference>
<accession>A0A6J7CLA6</accession>
<sequence>MSVFDALVGQPMAAHELAVAVWDAELVLDGQAGPAMTHAWLFVGPPGSGRSVAARAFAQALQCKNGGCGTCQDCLDVVNHTHPDVVITEPIGVHYGVEDVREIVAQASGAPLRGRWRVFILEDADRLESQQMDWKPANVLLKAIEEPAPHTVWILCAPSLQDVIPTIKSRCRVVSLRTPTVQEVTDVLIEKYDADPTLAATAARLSQGHIGQARRYIRDEDMRARHLAVMNLPSSLVTLDACISAAANFVEGAEEHMKGATKGRDSAEREDVRQVYGVGARGIEVRGASKALSDLEKTQKKRARRVRSDAVDLALLDLLAFYRDVLMVQWGADVGLINSEFEDQLREAAASSTPEVTMRRLEEVLRTREVLSGNAVPKMVLEALFATLKDPVAVR</sequence>
<name>A0A6J7CLA6_9ZZZZ</name>
<dbReference type="PANTHER" id="PTHR11669">
    <property type="entry name" value="REPLICATION FACTOR C / DNA POLYMERASE III GAMMA-TAU SUBUNIT"/>
    <property type="match status" value="1"/>
</dbReference>
<dbReference type="InterPro" id="IPR050238">
    <property type="entry name" value="DNA_Rep/Repair_Clamp_Loader"/>
</dbReference>
<dbReference type="EMBL" id="CAFBLM010000002">
    <property type="protein sequence ID" value="CAB4858646.1"/>
    <property type="molecule type" value="Genomic_DNA"/>
</dbReference>
<dbReference type="InterPro" id="IPR027417">
    <property type="entry name" value="P-loop_NTPase"/>
</dbReference>
<dbReference type="SMART" id="SM00382">
    <property type="entry name" value="AAA"/>
    <property type="match status" value="1"/>
</dbReference>
<reference evidence="2" key="1">
    <citation type="submission" date="2020-05" db="EMBL/GenBank/DDBJ databases">
        <authorList>
            <person name="Chiriac C."/>
            <person name="Salcher M."/>
            <person name="Ghai R."/>
            <person name="Kavagutti S V."/>
        </authorList>
    </citation>
    <scope>NUCLEOTIDE SEQUENCE</scope>
</reference>
<dbReference type="PANTHER" id="PTHR11669:SF8">
    <property type="entry name" value="DNA POLYMERASE III SUBUNIT DELTA"/>
    <property type="match status" value="1"/>
</dbReference>
<gene>
    <name evidence="2" type="ORF">UFOPK3401_00130</name>
</gene>
<evidence type="ECO:0000313" key="2">
    <source>
        <dbReference type="EMBL" id="CAB4858646.1"/>
    </source>
</evidence>
<dbReference type="GO" id="GO:0006261">
    <property type="term" value="P:DNA-templated DNA replication"/>
    <property type="evidence" value="ECO:0007669"/>
    <property type="project" value="TreeGrafter"/>
</dbReference>
<feature type="domain" description="AAA+ ATPase" evidence="1">
    <location>
        <begin position="36"/>
        <end position="179"/>
    </location>
</feature>
<proteinExistence type="predicted"/>
<dbReference type="Pfam" id="PF13177">
    <property type="entry name" value="DNA_pol3_delta2"/>
    <property type="match status" value="1"/>
</dbReference>
<dbReference type="SUPFAM" id="SSF52540">
    <property type="entry name" value="P-loop containing nucleoside triphosphate hydrolases"/>
    <property type="match status" value="1"/>
</dbReference>
<dbReference type="InterPro" id="IPR003593">
    <property type="entry name" value="AAA+_ATPase"/>
</dbReference>
<dbReference type="AlphaFoldDB" id="A0A6J7CLA6"/>
<protein>
    <submittedName>
        <fullName evidence="2">Unannotated protein</fullName>
    </submittedName>
</protein>
<dbReference type="NCBIfam" id="NF005926">
    <property type="entry name" value="PRK07940.1"/>
    <property type="match status" value="1"/>
</dbReference>
<organism evidence="2">
    <name type="scientific">freshwater metagenome</name>
    <dbReference type="NCBI Taxonomy" id="449393"/>
    <lineage>
        <taxon>unclassified sequences</taxon>
        <taxon>metagenomes</taxon>
        <taxon>ecological metagenomes</taxon>
    </lineage>
</organism>